<sequence>MHWEYSSDPDMEDRNFTTFEELIEEYDKSLYTYDHPDKVVLLCIYIPVFLFALVGNFLVLVMVCVQRSARRNVANRFLVNLAVADLLGIYVEGSVLTIVCMSAERYVAIRHPMRIRTLCSEKRITQAIILTWITAIIIMIPLVIFKRLYIEYPLGMKDLLQIPYCLERWPSEYGRKSYNIFLLFIVYIIPGIIVMVLYSRIGCSLWRQDHDLQRANSCINNDSKVMGSRRKLARMMIVVSLLFAVCWMPYFILLVSSDFIKEAEAQRTMNSIYPFALLLGHSNSAQNPILYCFMHRGFHNFVRNLFFCQCDRMKASRMV</sequence>
<dbReference type="PRINTS" id="PR00237">
    <property type="entry name" value="GPCRRHODOPSN"/>
</dbReference>
<feature type="domain" description="G-protein coupled receptors family 1 profile" evidence="9">
    <location>
        <begin position="55"/>
        <end position="87"/>
    </location>
</feature>
<dbReference type="Proteomes" id="UP001186944">
    <property type="component" value="Unassembled WGS sequence"/>
</dbReference>
<dbReference type="InterPro" id="IPR017452">
    <property type="entry name" value="GPCR_Rhodpsn_7TM"/>
</dbReference>
<dbReference type="AlphaFoldDB" id="A0AA88Y1F3"/>
<keyword evidence="2 8" id="KW-0812">Transmembrane</keyword>
<evidence type="ECO:0000256" key="4">
    <source>
        <dbReference type="ARBA" id="ARBA00023040"/>
    </source>
</evidence>
<comment type="subcellular location">
    <subcellularLocation>
        <location evidence="1">Membrane</location>
        <topology evidence="1">Multi-pass membrane protein</topology>
    </subcellularLocation>
</comment>
<dbReference type="GO" id="GO:0005886">
    <property type="term" value="C:plasma membrane"/>
    <property type="evidence" value="ECO:0007669"/>
    <property type="project" value="TreeGrafter"/>
</dbReference>
<protein>
    <recommendedName>
        <fullName evidence="9">G-protein coupled receptors family 1 profile domain-containing protein</fullName>
    </recommendedName>
</protein>
<gene>
    <name evidence="10" type="ORF">FSP39_015878</name>
</gene>
<dbReference type="Pfam" id="PF00001">
    <property type="entry name" value="7tm_1"/>
    <property type="match status" value="1"/>
</dbReference>
<dbReference type="PANTHER" id="PTHR45695">
    <property type="entry name" value="LEUCOKININ RECEPTOR-RELATED"/>
    <property type="match status" value="1"/>
</dbReference>
<feature type="transmembrane region" description="Helical" evidence="8">
    <location>
        <begin position="39"/>
        <end position="65"/>
    </location>
</feature>
<reference evidence="10" key="1">
    <citation type="submission" date="2019-08" db="EMBL/GenBank/DDBJ databases">
        <title>The improved chromosome-level genome for the pearl oyster Pinctada fucata martensii using PacBio sequencing and Hi-C.</title>
        <authorList>
            <person name="Zheng Z."/>
        </authorList>
    </citation>
    <scope>NUCLEOTIDE SEQUENCE</scope>
    <source>
        <strain evidence="10">ZZ-2019</strain>
        <tissue evidence="10">Adductor muscle</tissue>
    </source>
</reference>
<dbReference type="SUPFAM" id="SSF81321">
    <property type="entry name" value="Family A G protein-coupled receptor-like"/>
    <property type="match status" value="1"/>
</dbReference>
<keyword evidence="4" id="KW-0297">G-protein coupled receptor</keyword>
<comment type="caution">
    <text evidence="10">The sequence shown here is derived from an EMBL/GenBank/DDBJ whole genome shotgun (WGS) entry which is preliminary data.</text>
</comment>
<keyword evidence="6" id="KW-0675">Receptor</keyword>
<dbReference type="PANTHER" id="PTHR45695:SF9">
    <property type="entry name" value="LEUCOKININ RECEPTOR"/>
    <property type="match status" value="1"/>
</dbReference>
<proteinExistence type="predicted"/>
<keyword evidence="11" id="KW-1185">Reference proteome</keyword>
<feature type="transmembrane region" description="Helical" evidence="8">
    <location>
        <begin position="77"/>
        <end position="103"/>
    </location>
</feature>
<evidence type="ECO:0000256" key="2">
    <source>
        <dbReference type="ARBA" id="ARBA00022692"/>
    </source>
</evidence>
<evidence type="ECO:0000256" key="1">
    <source>
        <dbReference type="ARBA" id="ARBA00004141"/>
    </source>
</evidence>
<dbReference type="InterPro" id="IPR000276">
    <property type="entry name" value="GPCR_Rhodpsn"/>
</dbReference>
<evidence type="ECO:0000256" key="6">
    <source>
        <dbReference type="ARBA" id="ARBA00023170"/>
    </source>
</evidence>
<evidence type="ECO:0000256" key="7">
    <source>
        <dbReference type="ARBA" id="ARBA00023224"/>
    </source>
</evidence>
<evidence type="ECO:0000256" key="3">
    <source>
        <dbReference type="ARBA" id="ARBA00022989"/>
    </source>
</evidence>
<feature type="transmembrane region" description="Helical" evidence="8">
    <location>
        <begin position="232"/>
        <end position="252"/>
    </location>
</feature>
<accession>A0AA88Y1F3</accession>
<keyword evidence="7" id="KW-0807">Transducer</keyword>
<dbReference type="PROSITE" id="PS50262">
    <property type="entry name" value="G_PROTEIN_RECEP_F1_2"/>
    <property type="match status" value="2"/>
</dbReference>
<evidence type="ECO:0000259" key="9">
    <source>
        <dbReference type="PROSITE" id="PS50262"/>
    </source>
</evidence>
<evidence type="ECO:0000313" key="10">
    <source>
        <dbReference type="EMBL" id="KAK3090934.1"/>
    </source>
</evidence>
<keyword evidence="5 8" id="KW-0472">Membrane</keyword>
<dbReference type="GO" id="GO:0004930">
    <property type="term" value="F:G protein-coupled receptor activity"/>
    <property type="evidence" value="ECO:0007669"/>
    <property type="project" value="UniProtKB-KW"/>
</dbReference>
<feature type="domain" description="G-protein coupled receptors family 1 profile" evidence="9">
    <location>
        <begin position="94"/>
        <end position="291"/>
    </location>
</feature>
<dbReference type="Gene3D" id="1.20.1070.10">
    <property type="entry name" value="Rhodopsin 7-helix transmembrane proteins"/>
    <property type="match status" value="1"/>
</dbReference>
<evidence type="ECO:0000256" key="5">
    <source>
        <dbReference type="ARBA" id="ARBA00023136"/>
    </source>
</evidence>
<dbReference type="CDD" id="cd14993">
    <property type="entry name" value="7tmA_CCKR-like"/>
    <property type="match status" value="1"/>
</dbReference>
<evidence type="ECO:0000313" key="11">
    <source>
        <dbReference type="Proteomes" id="UP001186944"/>
    </source>
</evidence>
<organism evidence="10 11">
    <name type="scientific">Pinctada imbricata</name>
    <name type="common">Atlantic pearl-oyster</name>
    <name type="synonym">Pinctada martensii</name>
    <dbReference type="NCBI Taxonomy" id="66713"/>
    <lineage>
        <taxon>Eukaryota</taxon>
        <taxon>Metazoa</taxon>
        <taxon>Spiralia</taxon>
        <taxon>Lophotrochozoa</taxon>
        <taxon>Mollusca</taxon>
        <taxon>Bivalvia</taxon>
        <taxon>Autobranchia</taxon>
        <taxon>Pteriomorphia</taxon>
        <taxon>Pterioida</taxon>
        <taxon>Pterioidea</taxon>
        <taxon>Pteriidae</taxon>
        <taxon>Pinctada</taxon>
    </lineage>
</organism>
<evidence type="ECO:0000256" key="8">
    <source>
        <dbReference type="SAM" id="Phobius"/>
    </source>
</evidence>
<keyword evidence="3 8" id="KW-1133">Transmembrane helix</keyword>
<dbReference type="EMBL" id="VSWD01000010">
    <property type="protein sequence ID" value="KAK3090934.1"/>
    <property type="molecule type" value="Genomic_DNA"/>
</dbReference>
<name>A0AA88Y1F3_PINIB</name>
<feature type="transmembrane region" description="Helical" evidence="8">
    <location>
        <begin position="124"/>
        <end position="145"/>
    </location>
</feature>
<feature type="transmembrane region" description="Helical" evidence="8">
    <location>
        <begin position="178"/>
        <end position="198"/>
    </location>
</feature>